<keyword evidence="5" id="KW-0407">Ion channel</keyword>
<comment type="subcellular location">
    <subcellularLocation>
        <location evidence="1">Cell membrane</location>
        <topology evidence="1">Multi-pass membrane protein</topology>
    </subcellularLocation>
</comment>
<keyword evidence="6" id="KW-1185">Reference proteome</keyword>
<dbReference type="SUPFAM" id="SSF51735">
    <property type="entry name" value="NAD(P)-binding Rossmann-fold domains"/>
    <property type="match status" value="1"/>
</dbReference>
<dbReference type="Pfam" id="PF02254">
    <property type="entry name" value="TrkA_N"/>
    <property type="match status" value="1"/>
</dbReference>
<dbReference type="PROSITE" id="PS51201">
    <property type="entry name" value="RCK_N"/>
    <property type="match status" value="1"/>
</dbReference>
<dbReference type="PANTHER" id="PTHR43833:SF9">
    <property type="entry name" value="POTASSIUM CHANNEL PROTEIN YUGO-RELATED"/>
    <property type="match status" value="1"/>
</dbReference>
<keyword evidence="2" id="KW-1133">Transmembrane helix</keyword>
<dbReference type="PROSITE" id="PS51202">
    <property type="entry name" value="RCK_C"/>
    <property type="match status" value="1"/>
</dbReference>
<sequence>MKERRNIVIIFGALITLIIIGTIGYSHLLKVNFIDALYMTVITISTVGYTEVGKMTPEAKLFSIGVIFSGLGVAGYVFTSTVSLFLENDFKEAWRRRKMENRISQLTEHYILCGGGETGQSVIKQFKKSNVSFVVIEKNEERVHELLEEGILTIHGDATNEDILEKSRIKYAKGFISSLSSDADNVFTVLTARQMNKNLYIISRAIEKNSHEKLKKAGANNTVSPNEIGGSRMAALMIRPSIISFLEIITRAGDVILDLEDVVICKNSDVIGKSLKESKINERTGLIILAIKRSGSENIIFNPSADEILNIDDVIMVLGMESQVKELRKIACDSGVRDSFISTY</sequence>
<dbReference type="Proteomes" id="UP001144612">
    <property type="component" value="Unassembled WGS sequence"/>
</dbReference>
<protein>
    <submittedName>
        <fullName evidence="5">Potassium channel protein</fullName>
    </submittedName>
</protein>
<dbReference type="PANTHER" id="PTHR43833">
    <property type="entry name" value="POTASSIUM CHANNEL PROTEIN 2-RELATED-RELATED"/>
    <property type="match status" value="1"/>
</dbReference>
<dbReference type="InterPro" id="IPR050721">
    <property type="entry name" value="Trk_Ktr_HKT_K-transport"/>
</dbReference>
<dbReference type="SUPFAM" id="SSF81324">
    <property type="entry name" value="Voltage-gated potassium channels"/>
    <property type="match status" value="1"/>
</dbReference>
<accession>A0ABT4DAN3</accession>
<dbReference type="InterPro" id="IPR006037">
    <property type="entry name" value="RCK_C"/>
</dbReference>
<evidence type="ECO:0000313" key="5">
    <source>
        <dbReference type="EMBL" id="MCY6959380.1"/>
    </source>
</evidence>
<dbReference type="Gene3D" id="1.10.287.70">
    <property type="match status" value="1"/>
</dbReference>
<evidence type="ECO:0000313" key="6">
    <source>
        <dbReference type="Proteomes" id="UP001144612"/>
    </source>
</evidence>
<organism evidence="5 6">
    <name type="scientific">Clostridium brassicae</name>
    <dbReference type="NCBI Taxonomy" id="2999072"/>
    <lineage>
        <taxon>Bacteria</taxon>
        <taxon>Bacillati</taxon>
        <taxon>Bacillota</taxon>
        <taxon>Clostridia</taxon>
        <taxon>Eubacteriales</taxon>
        <taxon>Clostridiaceae</taxon>
        <taxon>Clostridium</taxon>
    </lineage>
</organism>
<dbReference type="Gene3D" id="3.30.70.1450">
    <property type="entry name" value="Regulator of K+ conductance, C-terminal domain"/>
    <property type="match status" value="1"/>
</dbReference>
<dbReference type="Pfam" id="PF02080">
    <property type="entry name" value="TrkA_C"/>
    <property type="match status" value="1"/>
</dbReference>
<evidence type="ECO:0000259" key="3">
    <source>
        <dbReference type="PROSITE" id="PS51201"/>
    </source>
</evidence>
<dbReference type="Gene3D" id="3.40.50.720">
    <property type="entry name" value="NAD(P)-binding Rossmann-like Domain"/>
    <property type="match status" value="1"/>
</dbReference>
<comment type="caution">
    <text evidence="5">The sequence shown here is derived from an EMBL/GenBank/DDBJ whole genome shotgun (WGS) entry which is preliminary data.</text>
</comment>
<dbReference type="InterPro" id="IPR036291">
    <property type="entry name" value="NAD(P)-bd_dom_sf"/>
</dbReference>
<dbReference type="InterPro" id="IPR003148">
    <property type="entry name" value="RCK_N"/>
</dbReference>
<dbReference type="GO" id="GO:0034220">
    <property type="term" value="P:monoatomic ion transmembrane transport"/>
    <property type="evidence" value="ECO:0007669"/>
    <property type="project" value="UniProtKB-KW"/>
</dbReference>
<dbReference type="EMBL" id="JAPQFJ010000012">
    <property type="protein sequence ID" value="MCY6959380.1"/>
    <property type="molecule type" value="Genomic_DNA"/>
</dbReference>
<dbReference type="SUPFAM" id="SSF116726">
    <property type="entry name" value="TrkA C-terminal domain-like"/>
    <property type="match status" value="1"/>
</dbReference>
<evidence type="ECO:0000259" key="4">
    <source>
        <dbReference type="PROSITE" id="PS51202"/>
    </source>
</evidence>
<feature type="transmembrane region" description="Helical" evidence="2">
    <location>
        <begin position="61"/>
        <end position="86"/>
    </location>
</feature>
<dbReference type="RefSeq" id="WP_268061808.1">
    <property type="nucleotide sequence ID" value="NZ_JAPQFJ010000012.1"/>
</dbReference>
<name>A0ABT4DAN3_9CLOT</name>
<proteinExistence type="predicted"/>
<feature type="domain" description="RCK N-terminal" evidence="3">
    <location>
        <begin position="107"/>
        <end position="224"/>
    </location>
</feature>
<keyword evidence="5" id="KW-0813">Transport</keyword>
<keyword evidence="2" id="KW-0472">Membrane</keyword>
<gene>
    <name evidence="5" type="ORF">OW729_12250</name>
</gene>
<reference evidence="5" key="1">
    <citation type="submission" date="2022-12" db="EMBL/GenBank/DDBJ databases">
        <title>Clostridium sp. nov., isolated from industrial wastewater.</title>
        <authorList>
            <person name="Jiayan W."/>
        </authorList>
    </citation>
    <scope>NUCLEOTIDE SEQUENCE</scope>
    <source>
        <strain evidence="5">ZC22-4</strain>
    </source>
</reference>
<dbReference type="Pfam" id="PF07885">
    <property type="entry name" value="Ion_trans_2"/>
    <property type="match status" value="1"/>
</dbReference>
<dbReference type="InterPro" id="IPR036721">
    <property type="entry name" value="RCK_C_sf"/>
</dbReference>
<evidence type="ECO:0000256" key="2">
    <source>
        <dbReference type="SAM" id="Phobius"/>
    </source>
</evidence>
<keyword evidence="5" id="KW-0406">Ion transport</keyword>
<feature type="domain" description="RCK C-terminal" evidence="4">
    <location>
        <begin position="246"/>
        <end position="333"/>
    </location>
</feature>
<keyword evidence="2" id="KW-0812">Transmembrane</keyword>
<feature type="transmembrane region" description="Helical" evidence="2">
    <location>
        <begin position="7"/>
        <end position="25"/>
    </location>
</feature>
<dbReference type="InterPro" id="IPR013099">
    <property type="entry name" value="K_chnl_dom"/>
</dbReference>
<evidence type="ECO:0000256" key="1">
    <source>
        <dbReference type="ARBA" id="ARBA00004651"/>
    </source>
</evidence>